<feature type="region of interest" description="Disordered" evidence="1">
    <location>
        <begin position="750"/>
        <end position="776"/>
    </location>
</feature>
<feature type="compositionally biased region" description="Polar residues" evidence="1">
    <location>
        <begin position="633"/>
        <end position="643"/>
    </location>
</feature>
<organism evidence="2 3">
    <name type="scientific">Lunasporangiospora selenospora</name>
    <dbReference type="NCBI Taxonomy" id="979761"/>
    <lineage>
        <taxon>Eukaryota</taxon>
        <taxon>Fungi</taxon>
        <taxon>Fungi incertae sedis</taxon>
        <taxon>Mucoromycota</taxon>
        <taxon>Mortierellomycotina</taxon>
        <taxon>Mortierellomycetes</taxon>
        <taxon>Mortierellales</taxon>
        <taxon>Mortierellaceae</taxon>
        <taxon>Lunasporangiospora</taxon>
    </lineage>
</organism>
<gene>
    <name evidence="2" type="ORF">BGW38_000528</name>
</gene>
<evidence type="ECO:0000256" key="1">
    <source>
        <dbReference type="SAM" id="MobiDB-lite"/>
    </source>
</evidence>
<dbReference type="OrthoDB" id="2427028at2759"/>
<feature type="region of interest" description="Disordered" evidence="1">
    <location>
        <begin position="631"/>
        <end position="703"/>
    </location>
</feature>
<feature type="region of interest" description="Disordered" evidence="1">
    <location>
        <begin position="377"/>
        <end position="415"/>
    </location>
</feature>
<dbReference type="AlphaFoldDB" id="A0A9P6KEX6"/>
<keyword evidence="3" id="KW-1185">Reference proteome</keyword>
<feature type="compositionally biased region" description="Low complexity" evidence="1">
    <location>
        <begin position="602"/>
        <end position="611"/>
    </location>
</feature>
<protein>
    <submittedName>
        <fullName evidence="2">Uncharacterized protein</fullName>
    </submittedName>
</protein>
<feature type="region of interest" description="Disordered" evidence="1">
    <location>
        <begin position="933"/>
        <end position="972"/>
    </location>
</feature>
<feature type="compositionally biased region" description="Basic and acidic residues" evidence="1">
    <location>
        <begin position="551"/>
        <end position="560"/>
    </location>
</feature>
<feature type="region of interest" description="Disordered" evidence="1">
    <location>
        <begin position="224"/>
        <end position="247"/>
    </location>
</feature>
<dbReference type="EMBL" id="JAABOA010001145">
    <property type="protein sequence ID" value="KAF9582190.1"/>
    <property type="molecule type" value="Genomic_DNA"/>
</dbReference>
<sequence>MVDTELLTPNLPQEPRFVLAQDENPPHEHQATISLYHNHTHPHLPAPAQVHDEKHLPYQQQQQQHQDHPHHPHQPQHSQQPQPQQPPHPRPQLSSPQQKFTHDQPIVPTFQPHGPLPPFDHIAQDFLIQDLDRDPTPVDQAQHLLLHHAHVPATTAEAEDEIDIYDYIHAKQEDDDEADHDHDLSFVPSVSPDLGNDQDSAASVAAAIAAAAAAAAAVAPGFPISSSSTGSSSPSAQDTPAYSHDSSSASFAASDSISLHRLSPPADLLIKQESDDSRLVGLVHLPVSAQDSQSPDNGPDCNMAHFVDTDPSAVSSSGSSFADGPMDPALGLYGAASASLLSHSQPGMAAGNAPAQDLFPTTGSGTGMDSVEFMFNQGHQQQQQQQQSQQSQQQSQQPSKRPSFMKEDAMTDPETGLELSEAMDLTIDNVCDGFIANVSTVVRDSPEMQESTLEAMEDVMMEVAEPLGDLPSSPSYSSCTSGAVTPELVSPILHPSLVLSRSPPSTDVVKAAFAKAASQDSKKQKPTSPKAVNRSRRRSNNRSEQQSAKKGASESTDKDSSYPSTTMARPTSTRKRKLGGEREQSPERDSADELGNLPSPPSSVRASPPVMPMSVELPTKVERLELPPASLEKSMSSRNGAGMQTQPTTPTSPQASESFAERRLLEQPTTIKIEESEMALSKTLAQRPLSTTTESEERKTPPLNMAIKRPWTAEEEKLLLELVASNRPIKEIAETLDRSVHSVRSRRQVLTDPGFVKGNGHAQPRRSKPDPSSKLPTYSQMAFLSLARLPDLQGTLNDVASMVEKLFSRYLNRIPRTGHKNLQIWRAQISDALAHEKGHPRPRFESFGVKRGRQWVYRLTDFGRGVMEAMGGVDRICEDLLKNNAAAEGTCGPDGEMIQNPGGAGAGLGQGSGYGYSYSPKAAMAAVISDGAKSGAGSSSDKGGSSKAKGGANSSEGSSTSEGGDGSSPESSAAATAIANAMAAMAAGLAAMMAAEDEKAAAAAAATAASTNVTTTATATATNVSSASVGMTVKMEATLEAENTIAVGGRQKRIRLETTAGTAITTTTTTTTTTTATTMATTAASTSHGRSGRRTRT</sequence>
<feature type="compositionally biased region" description="Polar residues" evidence="1">
    <location>
        <begin position="561"/>
        <end position="571"/>
    </location>
</feature>
<comment type="caution">
    <text evidence="2">The sequence shown here is derived from an EMBL/GenBank/DDBJ whole genome shotgun (WGS) entry which is preliminary data.</text>
</comment>
<reference evidence="2" key="1">
    <citation type="journal article" date="2020" name="Fungal Divers.">
        <title>Resolving the Mortierellaceae phylogeny through synthesis of multi-gene phylogenetics and phylogenomics.</title>
        <authorList>
            <person name="Vandepol N."/>
            <person name="Liber J."/>
            <person name="Desiro A."/>
            <person name="Na H."/>
            <person name="Kennedy M."/>
            <person name="Barry K."/>
            <person name="Grigoriev I.V."/>
            <person name="Miller A.N."/>
            <person name="O'Donnell K."/>
            <person name="Stajich J.E."/>
            <person name="Bonito G."/>
        </authorList>
    </citation>
    <scope>NUCLEOTIDE SEQUENCE</scope>
    <source>
        <strain evidence="2">KOD1015</strain>
    </source>
</reference>
<feature type="region of interest" description="Disordered" evidence="1">
    <location>
        <begin position="512"/>
        <end position="611"/>
    </location>
</feature>
<feature type="compositionally biased region" description="Low complexity" evidence="1">
    <location>
        <begin position="380"/>
        <end position="397"/>
    </location>
</feature>
<feature type="compositionally biased region" description="Low complexity" evidence="1">
    <location>
        <begin position="644"/>
        <end position="654"/>
    </location>
</feature>
<feature type="region of interest" description="Disordered" evidence="1">
    <location>
        <begin position="174"/>
        <end position="193"/>
    </location>
</feature>
<accession>A0A9P6KEX6</accession>
<name>A0A9P6KEX6_9FUNG</name>
<dbReference type="Proteomes" id="UP000780801">
    <property type="component" value="Unassembled WGS sequence"/>
</dbReference>
<evidence type="ECO:0000313" key="2">
    <source>
        <dbReference type="EMBL" id="KAF9582190.1"/>
    </source>
</evidence>
<feature type="region of interest" description="Disordered" evidence="1">
    <location>
        <begin position="1"/>
        <end position="120"/>
    </location>
</feature>
<evidence type="ECO:0000313" key="3">
    <source>
        <dbReference type="Proteomes" id="UP000780801"/>
    </source>
</evidence>
<proteinExistence type="predicted"/>
<feature type="compositionally biased region" description="Basic and acidic residues" evidence="1">
    <location>
        <begin position="578"/>
        <end position="591"/>
    </location>
</feature>